<dbReference type="Gene3D" id="2.60.40.1120">
    <property type="entry name" value="Carboxypeptidase-like, regulatory domain"/>
    <property type="match status" value="1"/>
</dbReference>
<feature type="chain" id="PRO_5047463094" evidence="5">
    <location>
        <begin position="18"/>
        <end position="1166"/>
    </location>
</feature>
<dbReference type="InterPro" id="IPR036942">
    <property type="entry name" value="Beta-barrel_TonB_sf"/>
</dbReference>
<dbReference type="RefSeq" id="WP_210353446.1">
    <property type="nucleotide sequence ID" value="NZ_JAEQMU010000001.1"/>
</dbReference>
<protein>
    <submittedName>
        <fullName evidence="7">SusC/RagA family TonB-linked outer membrane protein</fullName>
    </submittedName>
</protein>
<evidence type="ECO:0000256" key="2">
    <source>
        <dbReference type="ARBA" id="ARBA00022448"/>
    </source>
</evidence>
<evidence type="ECO:0000256" key="4">
    <source>
        <dbReference type="ARBA" id="ARBA00023237"/>
    </source>
</evidence>
<dbReference type="Proteomes" id="UP001597440">
    <property type="component" value="Unassembled WGS sequence"/>
</dbReference>
<keyword evidence="5" id="KW-0732">Signal</keyword>
<reference evidence="8" key="1">
    <citation type="journal article" date="2019" name="Int. J. Syst. Evol. Microbiol.">
        <title>The Global Catalogue of Microorganisms (GCM) 10K type strain sequencing project: providing services to taxonomists for standard genome sequencing and annotation.</title>
        <authorList>
            <consortium name="The Broad Institute Genomics Platform"/>
            <consortium name="The Broad Institute Genome Sequencing Center for Infectious Disease"/>
            <person name="Wu L."/>
            <person name="Ma J."/>
        </authorList>
    </citation>
    <scope>NUCLEOTIDE SEQUENCE [LARGE SCALE GENOMIC DNA]</scope>
    <source>
        <strain evidence="8">KCTC 52298</strain>
    </source>
</reference>
<evidence type="ECO:0000259" key="6">
    <source>
        <dbReference type="SMART" id="SM00965"/>
    </source>
</evidence>
<keyword evidence="3" id="KW-0472">Membrane</keyword>
<dbReference type="SUPFAM" id="SSF49464">
    <property type="entry name" value="Carboxypeptidase regulatory domain-like"/>
    <property type="match status" value="1"/>
</dbReference>
<name>A0ABW5L4Y4_9SPHI</name>
<sequence length="1166" mass="131244">MKLTLFLLVVSMTLVFADASAQRINLRVQHMPLQKVLVELSKQSTYTFVYNDDLIGDKKAVSIDLVNSTLEESLDRLLKPLALTYQIKGQSIAIKPRYVVAKKDREDGESAVQQEPIRGRVTNEKGESLAGASVYVLDGQGKRTAVQTKTDEEGYFELGQVQEGAKLEVVYLGYTSQKLSANADIGTVSLKPFSAEVEEVEVVSTGYQQIPKERATGSFELIDSEKFNINKSTNILSRLEGLSPSFIFDKRSTASTLMQQMRLRGRTTFYGKASPLIVLDNFPYEGDIMNINPNDIESVTILKDAAAASIWGSMAGNGVIVLTTKKGAANGTTKVDANINLQMTEKPDLFYRPDASSRSFIEMEEFLFDKGFYDWQLNAPERTLSPIVQLRNQLKRNIIDQDTYDSQKVVFSAQDVRKDYLKYIYRKGFNQQYNVNFSGGNRLMDFVASGGYNKNLNSLKSSFNDRYNVRAAINARPTDRLQLNLSTVMSRSSARNLGSESSIAYGALYSGDGRSNYPYISLVDDGGNFRDLETVTFKGSFIDTLFNGQLLPAKYNLGNELQSSENVNTTTDIMLNLGGQFKINEYLQLMLNYQYQESTNKVTNWQGLQSYFTQNYINLFSQYSPAAGIKHIIPIGDIYTMQDGRVHANNLRVNAQLDRPFGKGDLFRISGILGAELKDLQNRIDGSRLYGYDRKTLNYQPVDFLSTFPLLGGLAGSGVIPNGIMLEEYRQRFLSVFSNASLTYKNRYVLSASARQDASNLFGVSTNDKWQPLWSSGLSWDISQEPFYKISFLPYLKLRMTYGYNGKAVNDYSAYPTMEYGGTNSITGLPFGYMVNPPNPRYRAERVGILNFGIDFASRNQRISGAIDLYHKEGKDIVARANVDPTVGFDNQVLNVASFVSRGLEASIRSVNIKTRGFQWSTDWIINFNRNFTKKYNYRSTSVSSYMDNGIVPNPIVGNDLYAIYAYRFAGLDPETGAPQGYLNGEVSKDYSKLNSVSIEDVRFMGSAIPLYNGFLRNTVQIADFKLSFTLQYKFKFFFRRTGMSALAFANYWISHEDYDRRWQKPGDERMTDVPAFIYPLNLAMENFYKASDALVERGDAVKLKDINLEYSLKGKIPGVRQASLFLNADNIGLMLWKKTKYRIDSDYGTAIPLPAIYTLGLNFSL</sequence>
<accession>A0ABW5L4Y4</accession>
<dbReference type="Gene3D" id="3.55.50.30">
    <property type="match status" value="1"/>
</dbReference>
<dbReference type="InterPro" id="IPR023996">
    <property type="entry name" value="TonB-dep_OMP_SusC/RagA"/>
</dbReference>
<feature type="domain" description="Secretin/TonB short N-terminal" evidence="6">
    <location>
        <begin position="46"/>
        <end position="97"/>
    </location>
</feature>
<dbReference type="SMART" id="SM00965">
    <property type="entry name" value="STN"/>
    <property type="match status" value="1"/>
</dbReference>
<dbReference type="EMBL" id="JBHULD010000014">
    <property type="protein sequence ID" value="MFD2555080.1"/>
    <property type="molecule type" value="Genomic_DNA"/>
</dbReference>
<dbReference type="InterPro" id="IPR011662">
    <property type="entry name" value="Secretin/TonB_short_N"/>
</dbReference>
<organism evidence="7 8">
    <name type="scientific">Sphingobacterium tabacisoli</name>
    <dbReference type="NCBI Taxonomy" id="2044855"/>
    <lineage>
        <taxon>Bacteria</taxon>
        <taxon>Pseudomonadati</taxon>
        <taxon>Bacteroidota</taxon>
        <taxon>Sphingobacteriia</taxon>
        <taxon>Sphingobacteriales</taxon>
        <taxon>Sphingobacteriaceae</taxon>
        <taxon>Sphingobacterium</taxon>
    </lineage>
</organism>
<dbReference type="Pfam" id="PF13620">
    <property type="entry name" value="CarboxypepD_reg"/>
    <property type="match status" value="1"/>
</dbReference>
<evidence type="ECO:0000256" key="3">
    <source>
        <dbReference type="ARBA" id="ARBA00023136"/>
    </source>
</evidence>
<dbReference type="SUPFAM" id="SSF56935">
    <property type="entry name" value="Porins"/>
    <property type="match status" value="1"/>
</dbReference>
<feature type="signal peptide" evidence="5">
    <location>
        <begin position="1"/>
        <end position="17"/>
    </location>
</feature>
<dbReference type="InterPro" id="IPR037066">
    <property type="entry name" value="Plug_dom_sf"/>
</dbReference>
<dbReference type="NCBIfam" id="TIGR04057">
    <property type="entry name" value="SusC_RagA_signa"/>
    <property type="match status" value="1"/>
</dbReference>
<keyword evidence="2" id="KW-0813">Transport</keyword>
<evidence type="ECO:0000256" key="5">
    <source>
        <dbReference type="SAM" id="SignalP"/>
    </source>
</evidence>
<dbReference type="NCBIfam" id="TIGR04056">
    <property type="entry name" value="OMP_RagA_SusC"/>
    <property type="match status" value="1"/>
</dbReference>
<dbReference type="Pfam" id="PF07660">
    <property type="entry name" value="STN"/>
    <property type="match status" value="1"/>
</dbReference>
<keyword evidence="4" id="KW-0998">Cell outer membrane</keyword>
<comment type="caution">
    <text evidence="7">The sequence shown here is derived from an EMBL/GenBank/DDBJ whole genome shotgun (WGS) entry which is preliminary data.</text>
</comment>
<comment type="subcellular location">
    <subcellularLocation>
        <location evidence="1">Cell outer membrane</location>
    </subcellularLocation>
</comment>
<dbReference type="InterPro" id="IPR012910">
    <property type="entry name" value="Plug_dom"/>
</dbReference>
<evidence type="ECO:0000313" key="8">
    <source>
        <dbReference type="Proteomes" id="UP001597440"/>
    </source>
</evidence>
<dbReference type="InterPro" id="IPR008969">
    <property type="entry name" value="CarboxyPept-like_regulatory"/>
</dbReference>
<dbReference type="Pfam" id="PF07715">
    <property type="entry name" value="Plug"/>
    <property type="match status" value="1"/>
</dbReference>
<keyword evidence="8" id="KW-1185">Reference proteome</keyword>
<gene>
    <name evidence="7" type="ORF">ACFSQW_11805</name>
</gene>
<evidence type="ECO:0000313" key="7">
    <source>
        <dbReference type="EMBL" id="MFD2555080.1"/>
    </source>
</evidence>
<dbReference type="Gene3D" id="2.170.130.10">
    <property type="entry name" value="TonB-dependent receptor, plug domain"/>
    <property type="match status" value="1"/>
</dbReference>
<dbReference type="Gene3D" id="2.40.170.20">
    <property type="entry name" value="TonB-dependent receptor, beta-barrel domain"/>
    <property type="match status" value="1"/>
</dbReference>
<proteinExistence type="predicted"/>
<dbReference type="InterPro" id="IPR023997">
    <property type="entry name" value="TonB-dep_OMP_SusC/RagA_CS"/>
</dbReference>
<evidence type="ECO:0000256" key="1">
    <source>
        <dbReference type="ARBA" id="ARBA00004442"/>
    </source>
</evidence>